<evidence type="ECO:0000256" key="2">
    <source>
        <dbReference type="SAM" id="MobiDB-lite"/>
    </source>
</evidence>
<dbReference type="PANTHER" id="PTHR19303">
    <property type="entry name" value="TRANSPOSON"/>
    <property type="match status" value="1"/>
</dbReference>
<dbReference type="EMBL" id="NQIK02000007">
    <property type="protein sequence ID" value="KAF7567821.1"/>
    <property type="molecule type" value="Genomic_DNA"/>
</dbReference>
<sequence length="431" mass="49357">MDPIEAAIDAIESREAGASFSYRAVARRFGVDRTTLSRRHQGITRSNAAAHQQQQLLSPQQEHELMIYIERCVKQGLPPTREMIQNFAGSIAKVEVSESWVSRFLHRHADKLTTKWSAGIDRDRHKADSKERYELYFHMLFSKMLEYGIEARDIWNADKKGFAIGVTNRSKRIFTKLEQVFDRLTKERAMRRWRLLILDGHGSHVTTEFIDFCGAHKILLAVFPPHATHTLQPLDVGLFAPLATNYSRELDRHIHRAQGIVNVTKREFYSIFWAAWSCTMTPDSIKKSFQATGVWPMDAEVILKRFNNTTTRAAEASKIGEHGDRNSWIQLRKVFDAAVADRAKVEAKQLAASLHSLQTQNELLHHENDGLRAALDIKTKHQKRATRWIYSSPSSITAARLSGVPGRYMKLASARPRNNMKPSNYNSRKLR</sequence>
<accession>A0A834RP89</accession>
<dbReference type="PROSITE" id="PS51253">
    <property type="entry name" value="HTH_CENPB"/>
    <property type="match status" value="1"/>
</dbReference>
<dbReference type="KEGG" id="ptrr:90957282"/>
<dbReference type="Pfam" id="PF03221">
    <property type="entry name" value="HTH_Tnp_Tc5"/>
    <property type="match status" value="1"/>
</dbReference>
<feature type="region of interest" description="Disordered" evidence="2">
    <location>
        <begin position="412"/>
        <end position="431"/>
    </location>
</feature>
<proteinExistence type="predicted"/>
<protein>
    <recommendedName>
        <fullName evidence="3">HTH CENPB-type domain-containing protein</fullName>
    </recommendedName>
</protein>
<evidence type="ECO:0000313" key="4">
    <source>
        <dbReference type="EMBL" id="KAF7567821.1"/>
    </source>
</evidence>
<dbReference type="InterPro" id="IPR009057">
    <property type="entry name" value="Homeodomain-like_sf"/>
</dbReference>
<dbReference type="SUPFAM" id="SSF46689">
    <property type="entry name" value="Homeodomain-like"/>
    <property type="match status" value="1"/>
</dbReference>
<dbReference type="GO" id="GO:0003677">
    <property type="term" value="F:DNA binding"/>
    <property type="evidence" value="ECO:0007669"/>
    <property type="project" value="UniProtKB-KW"/>
</dbReference>
<reference evidence="4 5" key="1">
    <citation type="journal article" date="2018" name="BMC Genomics">
        <title>Comparative genomics of the wheat fungal pathogen Pyrenophora tritici-repentis reveals chromosomal variations and genome plasticity.</title>
        <authorList>
            <person name="Moolhuijzen P."/>
            <person name="See P.T."/>
            <person name="Hane J.K."/>
            <person name="Shi G."/>
            <person name="Liu Z."/>
            <person name="Oliver R.P."/>
            <person name="Moffat C.S."/>
        </authorList>
    </citation>
    <scope>NUCLEOTIDE SEQUENCE [LARGE SCALE GENOMIC DNA]</scope>
    <source>
        <strain evidence="4">M4</strain>
    </source>
</reference>
<dbReference type="SMART" id="SM00674">
    <property type="entry name" value="CENPB"/>
    <property type="match status" value="1"/>
</dbReference>
<gene>
    <name evidence="4" type="ORF">PtrM4_124340</name>
</gene>
<dbReference type="InterPro" id="IPR050863">
    <property type="entry name" value="CenT-Element_Derived"/>
</dbReference>
<dbReference type="Proteomes" id="UP000245464">
    <property type="component" value="Chromosome 7"/>
</dbReference>
<keyword evidence="1" id="KW-0238">DNA-binding</keyword>
<dbReference type="InterPro" id="IPR006600">
    <property type="entry name" value="HTH_CenpB_DNA-bd_dom"/>
</dbReference>
<organism evidence="4 5">
    <name type="scientific">Pyrenophora tritici-repentis</name>
    <dbReference type="NCBI Taxonomy" id="45151"/>
    <lineage>
        <taxon>Eukaryota</taxon>
        <taxon>Fungi</taxon>
        <taxon>Dikarya</taxon>
        <taxon>Ascomycota</taxon>
        <taxon>Pezizomycotina</taxon>
        <taxon>Dothideomycetes</taxon>
        <taxon>Pleosporomycetidae</taxon>
        <taxon>Pleosporales</taxon>
        <taxon>Pleosporineae</taxon>
        <taxon>Pleosporaceae</taxon>
        <taxon>Pyrenophora</taxon>
    </lineage>
</organism>
<feature type="compositionally biased region" description="Polar residues" evidence="2">
    <location>
        <begin position="420"/>
        <end position="431"/>
    </location>
</feature>
<comment type="caution">
    <text evidence="4">The sequence shown here is derived from an EMBL/GenBank/DDBJ whole genome shotgun (WGS) entry which is preliminary data.</text>
</comment>
<dbReference type="RefSeq" id="XP_065960642.1">
    <property type="nucleotide sequence ID" value="XM_066108650.1"/>
</dbReference>
<feature type="domain" description="HTH CENPB-type" evidence="3">
    <location>
        <begin position="49"/>
        <end position="114"/>
    </location>
</feature>
<dbReference type="AlphaFoldDB" id="A0A834RP89"/>
<evidence type="ECO:0000259" key="3">
    <source>
        <dbReference type="PROSITE" id="PS51253"/>
    </source>
</evidence>
<evidence type="ECO:0000313" key="5">
    <source>
        <dbReference type="Proteomes" id="UP000245464"/>
    </source>
</evidence>
<dbReference type="GO" id="GO:0005634">
    <property type="term" value="C:nucleus"/>
    <property type="evidence" value="ECO:0007669"/>
    <property type="project" value="TreeGrafter"/>
</dbReference>
<dbReference type="Pfam" id="PF03184">
    <property type="entry name" value="DDE_1"/>
    <property type="match status" value="1"/>
</dbReference>
<name>A0A834RP89_9PLEO</name>
<dbReference type="InterPro" id="IPR004875">
    <property type="entry name" value="DDE_SF_endonuclease_dom"/>
</dbReference>
<dbReference type="GeneID" id="90957282"/>
<evidence type="ECO:0000256" key="1">
    <source>
        <dbReference type="ARBA" id="ARBA00023125"/>
    </source>
</evidence>
<dbReference type="PANTHER" id="PTHR19303:SF74">
    <property type="entry name" value="POGO TRANSPOSABLE ELEMENT WITH KRAB DOMAIN"/>
    <property type="match status" value="1"/>
</dbReference>